<evidence type="ECO:0000256" key="1">
    <source>
        <dbReference type="ARBA" id="ARBA00022723"/>
    </source>
</evidence>
<dbReference type="PANTHER" id="PTHR43122:SF1">
    <property type="entry name" value="IRON-SULFUR-BINDING PROTEIN"/>
    <property type="match status" value="1"/>
</dbReference>
<dbReference type="AlphaFoldDB" id="A6TWD4"/>
<dbReference type="KEGG" id="amt:Amet_4430"/>
<dbReference type="eggNOG" id="COG1146">
    <property type="taxonomic scope" value="Bacteria"/>
</dbReference>
<sequence length="67" mass="7327">MPKVDIISKYCKSCSLCVDICPKKILKIGDKSNQKGYFTAVCTDQDKCIGCTLCATVCPDVAIDVYK</sequence>
<name>A6TWD4_ALKMQ</name>
<dbReference type="InterPro" id="IPR017896">
    <property type="entry name" value="4Fe4S_Fe-S-bd"/>
</dbReference>
<feature type="domain" description="4Fe-4S ferredoxin-type" evidence="4">
    <location>
        <begin position="39"/>
        <end position="67"/>
    </location>
</feature>
<organism evidence="5 6">
    <name type="scientific">Alkaliphilus metalliredigens (strain QYMF)</name>
    <dbReference type="NCBI Taxonomy" id="293826"/>
    <lineage>
        <taxon>Bacteria</taxon>
        <taxon>Bacillati</taxon>
        <taxon>Bacillota</taxon>
        <taxon>Clostridia</taxon>
        <taxon>Peptostreptococcales</taxon>
        <taxon>Natronincolaceae</taxon>
        <taxon>Alkaliphilus</taxon>
    </lineage>
</organism>
<keyword evidence="6" id="KW-1185">Reference proteome</keyword>
<evidence type="ECO:0000256" key="3">
    <source>
        <dbReference type="ARBA" id="ARBA00023014"/>
    </source>
</evidence>
<evidence type="ECO:0000256" key="2">
    <source>
        <dbReference type="ARBA" id="ARBA00023004"/>
    </source>
</evidence>
<dbReference type="GO" id="GO:0051536">
    <property type="term" value="F:iron-sulfur cluster binding"/>
    <property type="evidence" value="ECO:0007669"/>
    <property type="project" value="UniProtKB-KW"/>
</dbReference>
<feature type="domain" description="4Fe-4S ferredoxin-type" evidence="4">
    <location>
        <begin position="1"/>
        <end position="31"/>
    </location>
</feature>
<evidence type="ECO:0000313" key="5">
    <source>
        <dbReference type="EMBL" id="ABR50502.1"/>
    </source>
</evidence>
<evidence type="ECO:0000259" key="4">
    <source>
        <dbReference type="PROSITE" id="PS51379"/>
    </source>
</evidence>
<keyword evidence="2" id="KW-0408">Iron</keyword>
<dbReference type="HOGENOM" id="CLU_139698_5_3_9"/>
<proteinExistence type="predicted"/>
<keyword evidence="3" id="KW-0411">Iron-sulfur</keyword>
<reference evidence="6" key="1">
    <citation type="journal article" date="2016" name="Genome Announc.">
        <title>Complete genome sequence of Alkaliphilus metalliredigens strain QYMF, an alkaliphilic and metal-reducing bacterium isolated from borax-contaminated leachate ponds.</title>
        <authorList>
            <person name="Hwang C."/>
            <person name="Copeland A."/>
            <person name="Lucas S."/>
            <person name="Lapidus A."/>
            <person name="Barry K."/>
            <person name="Detter J.C."/>
            <person name="Glavina Del Rio T."/>
            <person name="Hammon N."/>
            <person name="Israni S."/>
            <person name="Dalin E."/>
            <person name="Tice H."/>
            <person name="Pitluck S."/>
            <person name="Chertkov O."/>
            <person name="Brettin T."/>
            <person name="Bruce D."/>
            <person name="Han C."/>
            <person name="Schmutz J."/>
            <person name="Larimer F."/>
            <person name="Land M.L."/>
            <person name="Hauser L."/>
            <person name="Kyrpides N."/>
            <person name="Mikhailova N."/>
            <person name="Ye Q."/>
            <person name="Zhou J."/>
            <person name="Richardson P."/>
            <person name="Fields M.W."/>
        </authorList>
    </citation>
    <scope>NUCLEOTIDE SEQUENCE [LARGE SCALE GENOMIC DNA]</scope>
    <source>
        <strain evidence="6">QYMF</strain>
    </source>
</reference>
<dbReference type="PROSITE" id="PS00198">
    <property type="entry name" value="4FE4S_FER_1"/>
    <property type="match status" value="1"/>
</dbReference>
<dbReference type="STRING" id="293826.Amet_4430"/>
<protein>
    <submittedName>
        <fullName evidence="5">4Fe-4S ferredoxin, iron-sulfur binding domain protein</fullName>
    </submittedName>
</protein>
<evidence type="ECO:0000313" key="6">
    <source>
        <dbReference type="Proteomes" id="UP000001572"/>
    </source>
</evidence>
<dbReference type="EMBL" id="CP000724">
    <property type="protein sequence ID" value="ABR50502.1"/>
    <property type="molecule type" value="Genomic_DNA"/>
</dbReference>
<dbReference type="Pfam" id="PF12838">
    <property type="entry name" value="Fer4_7"/>
    <property type="match status" value="1"/>
</dbReference>
<dbReference type="Proteomes" id="UP000001572">
    <property type="component" value="Chromosome"/>
</dbReference>
<dbReference type="RefSeq" id="WP_012065394.1">
    <property type="nucleotide sequence ID" value="NC_009633.1"/>
</dbReference>
<dbReference type="Gene3D" id="3.30.70.20">
    <property type="match status" value="1"/>
</dbReference>
<dbReference type="InterPro" id="IPR017900">
    <property type="entry name" value="4Fe4S_Fe_S_CS"/>
</dbReference>
<accession>A6TWD4</accession>
<dbReference type="PROSITE" id="PS51379">
    <property type="entry name" value="4FE4S_FER_2"/>
    <property type="match status" value="2"/>
</dbReference>
<keyword evidence="1" id="KW-0479">Metal-binding</keyword>
<dbReference type="PANTHER" id="PTHR43122">
    <property type="entry name" value="FERREDOXIN SUBUNIT OF PYRUVATE:FLAVODOXIN OXIDOREDUCTASE-RELATED"/>
    <property type="match status" value="1"/>
</dbReference>
<dbReference type="OrthoDB" id="9804603at2"/>
<dbReference type="SUPFAM" id="SSF54862">
    <property type="entry name" value="4Fe-4S ferredoxins"/>
    <property type="match status" value="1"/>
</dbReference>
<dbReference type="GO" id="GO:0046872">
    <property type="term" value="F:metal ion binding"/>
    <property type="evidence" value="ECO:0007669"/>
    <property type="project" value="UniProtKB-KW"/>
</dbReference>
<gene>
    <name evidence="5" type="ordered locus">Amet_4430</name>
</gene>